<dbReference type="PANTHER" id="PTHR36562">
    <property type="entry name" value="SERINE/ARGININE REPETITIVE MATRIX 2"/>
    <property type="match status" value="1"/>
</dbReference>
<comment type="similarity">
    <text evidence="2">Belongs to the CWC21 family.</text>
</comment>
<feature type="compositionally biased region" description="Low complexity" evidence="7">
    <location>
        <begin position="216"/>
        <end position="233"/>
    </location>
</feature>
<feature type="compositionally biased region" description="Basic and acidic residues" evidence="7">
    <location>
        <begin position="41"/>
        <end position="52"/>
    </location>
</feature>
<evidence type="ECO:0000313" key="9">
    <source>
        <dbReference type="EMBL" id="KAJ2781786.1"/>
    </source>
</evidence>
<keyword evidence="4" id="KW-0747">Spliceosome</keyword>
<feature type="compositionally biased region" description="Basic and acidic residues" evidence="7">
    <location>
        <begin position="265"/>
        <end position="280"/>
    </location>
</feature>
<dbReference type="GO" id="GO:0005681">
    <property type="term" value="C:spliceosomal complex"/>
    <property type="evidence" value="ECO:0007669"/>
    <property type="project" value="UniProtKB-KW"/>
</dbReference>
<evidence type="ECO:0000256" key="5">
    <source>
        <dbReference type="ARBA" id="ARBA00023187"/>
    </source>
</evidence>
<dbReference type="GO" id="GO:0006397">
    <property type="term" value="P:mRNA processing"/>
    <property type="evidence" value="ECO:0007669"/>
    <property type="project" value="UniProtKB-KW"/>
</dbReference>
<keyword evidence="5" id="KW-0508">mRNA splicing</keyword>
<comment type="caution">
    <text evidence="9">The sequence shown here is derived from an EMBL/GenBank/DDBJ whole genome shotgun (WGS) entry which is preliminary data.</text>
</comment>
<dbReference type="EMBL" id="JANBUL010000092">
    <property type="protein sequence ID" value="KAJ2781786.1"/>
    <property type="molecule type" value="Genomic_DNA"/>
</dbReference>
<dbReference type="CDD" id="cd21372">
    <property type="entry name" value="cwf21_CWC21-like"/>
    <property type="match status" value="1"/>
</dbReference>
<evidence type="ECO:0000256" key="4">
    <source>
        <dbReference type="ARBA" id="ARBA00022728"/>
    </source>
</evidence>
<dbReference type="PANTHER" id="PTHR36562:SF5">
    <property type="entry name" value="SERINE_ARGININE REPETITIVE MATRIX 2"/>
    <property type="match status" value="1"/>
</dbReference>
<gene>
    <name evidence="9" type="primary">CWC21</name>
    <name evidence="9" type="ORF">H4R18_002647</name>
</gene>
<dbReference type="Pfam" id="PF08312">
    <property type="entry name" value="cwf21"/>
    <property type="match status" value="1"/>
</dbReference>
<dbReference type="Gene3D" id="6.10.140.420">
    <property type="match status" value="1"/>
</dbReference>
<feature type="compositionally biased region" description="Basic residues" evidence="7">
    <location>
        <begin position="204"/>
        <end position="215"/>
    </location>
</feature>
<sequence>MYNGIGLTTPRGSGTSGHVVKSAAALRPGQGAGGPARQHRLAREHAPRAKPVDQGIVEHNRRRQVEVRCLELQDELEAQGCAAEDIEDRVARLRARLLAEVAEQRGLADSRPIRPFESQRIAEAKDRENRRMAGALRVEEGYAEGAAFDRELQDLRRQKRLLERERDRARERSRDRRRRHRSSRRSRSRSPRSSSASESDGDSRHRHRHRRRHRSSSGSSSRSQSSQIRSSSSRSRDRSRRHRRRDYSASRTPSRDRGAGRRGKERAPGPEDSHGVRAVEDGEPGEIEDLEPAREDVPAGPPGGGGGASEAAASGGGRE</sequence>
<keyword evidence="3" id="KW-0507">mRNA processing</keyword>
<feature type="domain" description="CWF21" evidence="8">
    <location>
        <begin position="57"/>
        <end position="102"/>
    </location>
</feature>
<dbReference type="Proteomes" id="UP001140217">
    <property type="component" value="Unassembled WGS sequence"/>
</dbReference>
<comment type="subcellular location">
    <subcellularLocation>
        <location evidence="1">Nucleus</location>
    </subcellularLocation>
</comment>
<feature type="compositionally biased region" description="Acidic residues" evidence="7">
    <location>
        <begin position="281"/>
        <end position="290"/>
    </location>
</feature>
<dbReference type="InterPro" id="IPR051372">
    <property type="entry name" value="CWC21"/>
</dbReference>
<evidence type="ECO:0000256" key="2">
    <source>
        <dbReference type="ARBA" id="ARBA00005954"/>
    </source>
</evidence>
<dbReference type="AlphaFoldDB" id="A0A9W8HA63"/>
<evidence type="ECO:0000256" key="6">
    <source>
        <dbReference type="ARBA" id="ARBA00023242"/>
    </source>
</evidence>
<evidence type="ECO:0000256" key="1">
    <source>
        <dbReference type="ARBA" id="ARBA00004123"/>
    </source>
</evidence>
<protein>
    <submittedName>
        <fullName evidence="9">RNA-splicing factor</fullName>
    </submittedName>
</protein>
<organism evidence="9 10">
    <name type="scientific">Coemansia javaensis</name>
    <dbReference type="NCBI Taxonomy" id="2761396"/>
    <lineage>
        <taxon>Eukaryota</taxon>
        <taxon>Fungi</taxon>
        <taxon>Fungi incertae sedis</taxon>
        <taxon>Zoopagomycota</taxon>
        <taxon>Kickxellomycotina</taxon>
        <taxon>Kickxellomycetes</taxon>
        <taxon>Kickxellales</taxon>
        <taxon>Kickxellaceae</taxon>
        <taxon>Coemansia</taxon>
    </lineage>
</organism>
<evidence type="ECO:0000256" key="7">
    <source>
        <dbReference type="SAM" id="MobiDB-lite"/>
    </source>
</evidence>
<keyword evidence="6" id="KW-0539">Nucleus</keyword>
<dbReference type="InterPro" id="IPR013170">
    <property type="entry name" value="mRNA_splic_Cwf21_dom"/>
</dbReference>
<feature type="region of interest" description="Disordered" evidence="7">
    <location>
        <begin position="1"/>
        <end position="52"/>
    </location>
</feature>
<keyword evidence="10" id="KW-1185">Reference proteome</keyword>
<dbReference type="OrthoDB" id="10267305at2759"/>
<evidence type="ECO:0000313" key="10">
    <source>
        <dbReference type="Proteomes" id="UP001140217"/>
    </source>
</evidence>
<evidence type="ECO:0000259" key="8">
    <source>
        <dbReference type="SMART" id="SM01115"/>
    </source>
</evidence>
<feature type="region of interest" description="Disordered" evidence="7">
    <location>
        <begin position="156"/>
        <end position="319"/>
    </location>
</feature>
<reference evidence="9" key="1">
    <citation type="submission" date="2022-07" db="EMBL/GenBank/DDBJ databases">
        <title>Phylogenomic reconstructions and comparative analyses of Kickxellomycotina fungi.</title>
        <authorList>
            <person name="Reynolds N.K."/>
            <person name="Stajich J.E."/>
            <person name="Barry K."/>
            <person name="Grigoriev I.V."/>
            <person name="Crous P."/>
            <person name="Smith M.E."/>
        </authorList>
    </citation>
    <scope>NUCLEOTIDE SEQUENCE</scope>
    <source>
        <strain evidence="9">NBRC 105414</strain>
    </source>
</reference>
<dbReference type="SMART" id="SM01115">
    <property type="entry name" value="cwf21"/>
    <property type="match status" value="1"/>
</dbReference>
<feature type="compositionally biased region" description="Gly residues" evidence="7">
    <location>
        <begin position="302"/>
        <end position="319"/>
    </location>
</feature>
<dbReference type="GO" id="GO:0008380">
    <property type="term" value="P:RNA splicing"/>
    <property type="evidence" value="ECO:0007669"/>
    <property type="project" value="UniProtKB-KW"/>
</dbReference>
<feature type="compositionally biased region" description="Basic and acidic residues" evidence="7">
    <location>
        <begin position="156"/>
        <end position="174"/>
    </location>
</feature>
<name>A0A9W8HA63_9FUNG</name>
<feature type="compositionally biased region" description="Basic residues" evidence="7">
    <location>
        <begin position="175"/>
        <end position="190"/>
    </location>
</feature>
<proteinExistence type="inferred from homology"/>
<accession>A0A9W8HA63</accession>
<evidence type="ECO:0000256" key="3">
    <source>
        <dbReference type="ARBA" id="ARBA00022664"/>
    </source>
</evidence>